<accession>A0ABQ8SL26</accession>
<dbReference type="Proteomes" id="UP001148838">
    <property type="component" value="Unassembled WGS sequence"/>
</dbReference>
<dbReference type="EMBL" id="JAJSOF020000025">
    <property type="protein sequence ID" value="KAJ4434175.1"/>
    <property type="molecule type" value="Genomic_DNA"/>
</dbReference>
<gene>
    <name evidence="1" type="ORF">ANN_22723</name>
</gene>
<organism evidence="1 2">
    <name type="scientific">Periplaneta americana</name>
    <name type="common">American cockroach</name>
    <name type="synonym">Blatta americana</name>
    <dbReference type="NCBI Taxonomy" id="6978"/>
    <lineage>
        <taxon>Eukaryota</taxon>
        <taxon>Metazoa</taxon>
        <taxon>Ecdysozoa</taxon>
        <taxon>Arthropoda</taxon>
        <taxon>Hexapoda</taxon>
        <taxon>Insecta</taxon>
        <taxon>Pterygota</taxon>
        <taxon>Neoptera</taxon>
        <taxon>Polyneoptera</taxon>
        <taxon>Dictyoptera</taxon>
        <taxon>Blattodea</taxon>
        <taxon>Blattoidea</taxon>
        <taxon>Blattidae</taxon>
        <taxon>Blattinae</taxon>
        <taxon>Periplaneta</taxon>
    </lineage>
</organism>
<reference evidence="1 2" key="1">
    <citation type="journal article" date="2022" name="Allergy">
        <title>Genome assembly and annotation of Periplaneta americana reveal a comprehensive cockroach allergen profile.</title>
        <authorList>
            <person name="Wang L."/>
            <person name="Xiong Q."/>
            <person name="Saelim N."/>
            <person name="Wang L."/>
            <person name="Nong W."/>
            <person name="Wan A.T."/>
            <person name="Shi M."/>
            <person name="Liu X."/>
            <person name="Cao Q."/>
            <person name="Hui J.H.L."/>
            <person name="Sookrung N."/>
            <person name="Leung T.F."/>
            <person name="Tungtrongchitr A."/>
            <person name="Tsui S.K.W."/>
        </authorList>
    </citation>
    <scope>NUCLEOTIDE SEQUENCE [LARGE SCALE GENOMIC DNA]</scope>
    <source>
        <strain evidence="1">PWHHKU_190912</strain>
    </source>
</reference>
<evidence type="ECO:0000313" key="1">
    <source>
        <dbReference type="EMBL" id="KAJ4434175.1"/>
    </source>
</evidence>
<evidence type="ECO:0000313" key="2">
    <source>
        <dbReference type="Proteomes" id="UP001148838"/>
    </source>
</evidence>
<sequence length="88" mass="9771">MAGLCEGGNEPPGSLKANKCRRVYLATAARDNECSAVVRTRSQAVVKARLRQARIDLCDTHADRRRHSLRDERVLPLSMAGMPLTLIR</sequence>
<protein>
    <submittedName>
        <fullName evidence="1">Uncharacterized protein</fullName>
    </submittedName>
</protein>
<comment type="caution">
    <text evidence="1">The sequence shown here is derived from an EMBL/GenBank/DDBJ whole genome shotgun (WGS) entry which is preliminary data.</text>
</comment>
<name>A0ABQ8SL26_PERAM</name>
<keyword evidence="2" id="KW-1185">Reference proteome</keyword>
<proteinExistence type="predicted"/>